<feature type="binding site" evidence="17">
    <location>
        <position position="10"/>
    </location>
    <ligand>
        <name>ATP</name>
        <dbReference type="ChEBI" id="CHEBI:30616"/>
    </ligand>
</feature>
<feature type="binding site" evidence="18">
    <location>
        <position position="70"/>
    </location>
    <ligand>
        <name>a divalent metal cation</name>
        <dbReference type="ChEBI" id="CHEBI:60240"/>
    </ligand>
</feature>
<evidence type="ECO:0000256" key="13">
    <source>
        <dbReference type="ARBA" id="ARBA00023209"/>
    </source>
</evidence>
<evidence type="ECO:0000256" key="4">
    <source>
        <dbReference type="ARBA" id="ARBA00022516"/>
    </source>
</evidence>
<keyword evidence="5" id="KW-0808">Transferase</keyword>
<keyword evidence="13" id="KW-0594">Phospholipid biosynthesis</keyword>
<comment type="subcellular location">
    <subcellularLocation>
        <location evidence="1">Cell membrane</location>
        <topology evidence="1">Multi-pass membrane protein</topology>
    </subcellularLocation>
</comment>
<keyword evidence="7 17" id="KW-0547">Nucleotide-binding</keyword>
<dbReference type="RefSeq" id="WP_129439743.1">
    <property type="nucleotide sequence ID" value="NZ_CP035492.1"/>
</dbReference>
<evidence type="ECO:0000256" key="15">
    <source>
        <dbReference type="PIRSR" id="PIRSR600829-1"/>
    </source>
</evidence>
<dbReference type="Gene3D" id="1.10.287.3610">
    <property type="match status" value="1"/>
</dbReference>
<proteinExistence type="inferred from homology"/>
<feature type="binding site" evidence="16">
    <location>
        <position position="63"/>
    </location>
    <ligand>
        <name>substrate</name>
    </ligand>
</feature>
<comment type="similarity">
    <text evidence="2">Belongs to the bacterial diacylglycerol kinase family.</text>
</comment>
<keyword evidence="11" id="KW-0443">Lipid metabolism</keyword>
<evidence type="ECO:0000256" key="12">
    <source>
        <dbReference type="ARBA" id="ARBA00023136"/>
    </source>
</evidence>
<evidence type="ECO:0000256" key="8">
    <source>
        <dbReference type="ARBA" id="ARBA00022777"/>
    </source>
</evidence>
<evidence type="ECO:0000256" key="7">
    <source>
        <dbReference type="ARBA" id="ARBA00022741"/>
    </source>
</evidence>
<dbReference type="GO" id="GO:0005524">
    <property type="term" value="F:ATP binding"/>
    <property type="evidence" value="ECO:0007669"/>
    <property type="project" value="UniProtKB-KW"/>
</dbReference>
<dbReference type="EMBL" id="CP035492">
    <property type="protein sequence ID" value="QAY66300.1"/>
    <property type="molecule type" value="Genomic_DNA"/>
</dbReference>
<feature type="binding site" evidence="17">
    <location>
        <position position="70"/>
    </location>
    <ligand>
        <name>ATP</name>
        <dbReference type="ChEBI" id="CHEBI:30616"/>
    </ligand>
</feature>
<evidence type="ECO:0000313" key="21">
    <source>
        <dbReference type="Proteomes" id="UP000293568"/>
    </source>
</evidence>
<dbReference type="InterPro" id="IPR033717">
    <property type="entry name" value="UDPK"/>
</dbReference>
<dbReference type="GO" id="GO:0046872">
    <property type="term" value="F:metal ion binding"/>
    <property type="evidence" value="ECO:0007669"/>
    <property type="project" value="UniProtKB-KW"/>
</dbReference>
<keyword evidence="12 19" id="KW-0472">Membrane</keyword>
<evidence type="ECO:0000256" key="17">
    <source>
        <dbReference type="PIRSR" id="PIRSR600829-3"/>
    </source>
</evidence>
<dbReference type="InterPro" id="IPR000829">
    <property type="entry name" value="DAGK"/>
</dbReference>
<dbReference type="AlphaFoldDB" id="A0A4P6ET30"/>
<comment type="cofactor">
    <cofactor evidence="18">
        <name>Mg(2+)</name>
        <dbReference type="ChEBI" id="CHEBI:18420"/>
    </cofactor>
    <text evidence="18">Mn(2+), Zn(2+), Cd(2+) and Co(2+) support activity to lesser extents.</text>
</comment>
<evidence type="ECO:0000256" key="11">
    <source>
        <dbReference type="ARBA" id="ARBA00023098"/>
    </source>
</evidence>
<evidence type="ECO:0000256" key="16">
    <source>
        <dbReference type="PIRSR" id="PIRSR600829-2"/>
    </source>
</evidence>
<keyword evidence="18" id="KW-0460">Magnesium</keyword>
<dbReference type="CDD" id="cd14265">
    <property type="entry name" value="UDPK_IM_like"/>
    <property type="match status" value="1"/>
</dbReference>
<keyword evidence="10 19" id="KW-1133">Transmembrane helix</keyword>
<organism evidence="20 21">
    <name type="scientific">Paenibacillus protaetiae</name>
    <dbReference type="NCBI Taxonomy" id="2509456"/>
    <lineage>
        <taxon>Bacteria</taxon>
        <taxon>Bacillati</taxon>
        <taxon>Bacillota</taxon>
        <taxon>Bacilli</taxon>
        <taxon>Bacillales</taxon>
        <taxon>Paenibacillaceae</taxon>
        <taxon>Paenibacillus</taxon>
    </lineage>
</organism>
<evidence type="ECO:0000256" key="5">
    <source>
        <dbReference type="ARBA" id="ARBA00022679"/>
    </source>
</evidence>
<evidence type="ECO:0000256" key="19">
    <source>
        <dbReference type="SAM" id="Phobius"/>
    </source>
</evidence>
<dbReference type="GO" id="GO:0005886">
    <property type="term" value="C:plasma membrane"/>
    <property type="evidence" value="ECO:0007669"/>
    <property type="project" value="UniProtKB-SubCell"/>
</dbReference>
<keyword evidence="21" id="KW-1185">Reference proteome</keyword>
<keyword evidence="14" id="KW-1208">Phospholipid metabolism</keyword>
<evidence type="ECO:0000256" key="9">
    <source>
        <dbReference type="ARBA" id="ARBA00022840"/>
    </source>
</evidence>
<keyword evidence="18" id="KW-0479">Metal-binding</keyword>
<keyword evidence="8 20" id="KW-0418">Kinase</keyword>
<feature type="active site" description="Proton acceptor" evidence="15">
    <location>
        <position position="63"/>
    </location>
</feature>
<dbReference type="GO" id="GO:0008654">
    <property type="term" value="P:phospholipid biosynthetic process"/>
    <property type="evidence" value="ECO:0007669"/>
    <property type="project" value="UniProtKB-KW"/>
</dbReference>
<accession>A0A4P6ET30</accession>
<evidence type="ECO:0000256" key="18">
    <source>
        <dbReference type="PIRSR" id="PIRSR600829-4"/>
    </source>
</evidence>
<sequence>MRKFIRSLGYACSGIQYALRTQRHMRIHTAAAVIVIFLGLIARLTVTRWAILLLTIGSVISAEMMNTAVEQVVNLASPSLHPLAKRAKDVAAGAVLIVSAAAVVIGVIVLLPPIWELLFQ</sequence>
<feature type="transmembrane region" description="Helical" evidence="19">
    <location>
        <begin position="27"/>
        <end position="44"/>
    </location>
</feature>
<evidence type="ECO:0000256" key="6">
    <source>
        <dbReference type="ARBA" id="ARBA00022692"/>
    </source>
</evidence>
<keyword evidence="9 17" id="KW-0067">ATP-binding</keyword>
<gene>
    <name evidence="20" type="ORF">ET464_07680</name>
</gene>
<reference evidence="20 21" key="1">
    <citation type="submission" date="2019-01" db="EMBL/GenBank/DDBJ databases">
        <title>Genome sequencing of strain FW100M-2.</title>
        <authorList>
            <person name="Heo J."/>
            <person name="Kim S.-J."/>
            <person name="Kim J.-S."/>
            <person name="Hong S.-B."/>
            <person name="Kwon S.-W."/>
        </authorList>
    </citation>
    <scope>NUCLEOTIDE SEQUENCE [LARGE SCALE GENOMIC DNA]</scope>
    <source>
        <strain evidence="20 21">FW100M-2</strain>
    </source>
</reference>
<keyword evidence="3" id="KW-1003">Cell membrane</keyword>
<dbReference type="InterPro" id="IPR036945">
    <property type="entry name" value="DAGK_sf"/>
</dbReference>
<keyword evidence="6 19" id="KW-0812">Transmembrane</keyword>
<evidence type="ECO:0000256" key="10">
    <source>
        <dbReference type="ARBA" id="ARBA00022989"/>
    </source>
</evidence>
<evidence type="ECO:0000256" key="2">
    <source>
        <dbReference type="ARBA" id="ARBA00005967"/>
    </source>
</evidence>
<evidence type="ECO:0000256" key="3">
    <source>
        <dbReference type="ARBA" id="ARBA00022475"/>
    </source>
</evidence>
<dbReference type="Proteomes" id="UP000293568">
    <property type="component" value="Chromosome"/>
</dbReference>
<protein>
    <submittedName>
        <fullName evidence="20">Diacylglycerol kinase family protein</fullName>
    </submittedName>
</protein>
<dbReference type="PANTHER" id="PTHR34299">
    <property type="entry name" value="DIACYLGLYCEROL KINASE"/>
    <property type="match status" value="1"/>
</dbReference>
<evidence type="ECO:0000256" key="14">
    <source>
        <dbReference type="ARBA" id="ARBA00023264"/>
    </source>
</evidence>
<dbReference type="GO" id="GO:0016301">
    <property type="term" value="F:kinase activity"/>
    <property type="evidence" value="ECO:0007669"/>
    <property type="project" value="UniProtKB-KW"/>
</dbReference>
<dbReference type="KEGG" id="pprt:ET464_07680"/>
<dbReference type="OrthoDB" id="9789934at2"/>
<dbReference type="Pfam" id="PF01219">
    <property type="entry name" value="DAGK_prokar"/>
    <property type="match status" value="1"/>
</dbReference>
<name>A0A4P6ET30_9BACL</name>
<evidence type="ECO:0000256" key="1">
    <source>
        <dbReference type="ARBA" id="ARBA00004651"/>
    </source>
</evidence>
<dbReference type="PANTHER" id="PTHR34299:SF1">
    <property type="entry name" value="DIACYLGLYCEROL KINASE"/>
    <property type="match status" value="1"/>
</dbReference>
<evidence type="ECO:0000313" key="20">
    <source>
        <dbReference type="EMBL" id="QAY66300.1"/>
    </source>
</evidence>
<keyword evidence="4" id="KW-0444">Lipid biosynthesis</keyword>
<feature type="binding site" evidence="17">
    <location>
        <begin position="88"/>
        <end position="89"/>
    </location>
    <ligand>
        <name>ATP</name>
        <dbReference type="ChEBI" id="CHEBI:30616"/>
    </ligand>
</feature>
<feature type="transmembrane region" description="Helical" evidence="19">
    <location>
        <begin position="90"/>
        <end position="115"/>
    </location>
</feature>